<dbReference type="EMBL" id="QXGD01003571">
    <property type="protein sequence ID" value="KAE9176141.1"/>
    <property type="molecule type" value="Genomic_DNA"/>
</dbReference>
<feature type="domain" description="C2 PI3K-type" evidence="2">
    <location>
        <begin position="34"/>
        <end position="177"/>
    </location>
</feature>
<dbReference type="PROSITE" id="PS51547">
    <property type="entry name" value="C2_PI3K"/>
    <property type="match status" value="1"/>
</dbReference>
<keyword evidence="7" id="KW-1185">Reference proteome</keyword>
<evidence type="ECO:0000313" key="4">
    <source>
        <dbReference type="EMBL" id="KAE9176141.1"/>
    </source>
</evidence>
<gene>
    <name evidence="6" type="ORF">PF001_g20708</name>
    <name evidence="4" type="ORF">PF002_g28610</name>
    <name evidence="5" type="ORF">PF005_g23053</name>
    <name evidence="3" type="ORF">PF011_g27428</name>
</gene>
<protein>
    <recommendedName>
        <fullName evidence="2">C2 PI3K-type domain-containing protein</fullName>
    </recommendedName>
</protein>
<organism evidence="6 8">
    <name type="scientific">Phytophthora fragariae</name>
    <dbReference type="NCBI Taxonomy" id="53985"/>
    <lineage>
        <taxon>Eukaryota</taxon>
        <taxon>Sar</taxon>
        <taxon>Stramenopiles</taxon>
        <taxon>Oomycota</taxon>
        <taxon>Peronosporomycetes</taxon>
        <taxon>Peronosporales</taxon>
        <taxon>Peronosporaceae</taxon>
        <taxon>Phytophthora</taxon>
    </lineage>
</organism>
<accession>A0A6A4CAD5</accession>
<evidence type="ECO:0000313" key="5">
    <source>
        <dbReference type="EMBL" id="KAE9180985.1"/>
    </source>
</evidence>
<dbReference type="Proteomes" id="UP000460718">
    <property type="component" value="Unassembled WGS sequence"/>
</dbReference>
<dbReference type="EMBL" id="QXFW01003985">
    <property type="protein sequence ID" value="KAE8967791.1"/>
    <property type="molecule type" value="Genomic_DNA"/>
</dbReference>
<dbReference type="EMBL" id="QXGE01001809">
    <property type="protein sequence ID" value="KAE9288020.1"/>
    <property type="molecule type" value="Genomic_DNA"/>
</dbReference>
<evidence type="ECO:0000259" key="2">
    <source>
        <dbReference type="PROSITE" id="PS51547"/>
    </source>
</evidence>
<comment type="caution">
    <text evidence="6">The sequence shown here is derived from an EMBL/GenBank/DDBJ whole genome shotgun (WGS) entry which is preliminary data.</text>
</comment>
<comment type="similarity">
    <text evidence="1">Belongs to the PI3/PI4-kinase family.</text>
</comment>
<evidence type="ECO:0000313" key="10">
    <source>
        <dbReference type="Proteomes" id="UP000460718"/>
    </source>
</evidence>
<evidence type="ECO:0000256" key="1">
    <source>
        <dbReference type="PROSITE-ProRule" id="PRU00880"/>
    </source>
</evidence>
<dbReference type="OrthoDB" id="67688at2759"/>
<dbReference type="Proteomes" id="UP000440367">
    <property type="component" value="Unassembled WGS sequence"/>
</dbReference>
<sequence length="227" mass="25022">MSKYSYYLSSGVGTGISVKILLVELEPALGCFISSETPRLLAGSASEVCNSPVAAIFLTAQVFSDELSLHSMVICSKSPIKCRNSSIYKNDRPPPVCYRELSPNSLLTITIGGVRWKAIGGSTISFFTKQGVLRDAVQCLRILEGREVDSFNTTATLSEIDEDVTDSREYGAAVTRADVLGPFCLHREDVLLWLEMLYFSDVVVYEEEPYLQHNLTPAHSPLRRSDA</sequence>
<dbReference type="EMBL" id="QXGB01002146">
    <property type="protein sequence ID" value="KAE9180985.1"/>
    <property type="molecule type" value="Genomic_DNA"/>
</dbReference>
<evidence type="ECO:0000313" key="9">
    <source>
        <dbReference type="Proteomes" id="UP000440367"/>
    </source>
</evidence>
<dbReference type="AlphaFoldDB" id="A0A6A4CAD5"/>
<dbReference type="InterPro" id="IPR002420">
    <property type="entry name" value="PI3K-type_C2_dom"/>
</dbReference>
<reference evidence="7 8" key="1">
    <citation type="submission" date="2018-08" db="EMBL/GenBank/DDBJ databases">
        <title>Genomic investigation of the strawberry pathogen Phytophthora fragariae indicates pathogenicity is determined by transcriptional variation in three key races.</title>
        <authorList>
            <person name="Adams T.M."/>
            <person name="Armitage A.D."/>
            <person name="Sobczyk M.K."/>
            <person name="Bates H.J."/>
            <person name="Dunwell J.M."/>
            <person name="Nellist C.F."/>
            <person name="Harrison R.J."/>
        </authorList>
    </citation>
    <scope>NUCLEOTIDE SEQUENCE [LARGE SCALE GENOMIC DNA]</scope>
    <source>
        <strain evidence="6 8">A4</strain>
        <strain evidence="4 9">BC-1</strain>
        <strain evidence="5 7">NOV-27</strain>
        <strain evidence="3 10">SCRP245</strain>
    </source>
</reference>
<evidence type="ECO:0000313" key="3">
    <source>
        <dbReference type="EMBL" id="KAE8967791.1"/>
    </source>
</evidence>
<proteinExistence type="inferred from homology"/>
<evidence type="ECO:0000313" key="6">
    <source>
        <dbReference type="EMBL" id="KAE9288020.1"/>
    </source>
</evidence>
<evidence type="ECO:0000313" key="7">
    <source>
        <dbReference type="Proteomes" id="UP000433483"/>
    </source>
</evidence>
<dbReference type="Proteomes" id="UP000437068">
    <property type="component" value="Unassembled WGS sequence"/>
</dbReference>
<name>A0A6A4CAD5_9STRA</name>
<dbReference type="Proteomes" id="UP000433483">
    <property type="component" value="Unassembled WGS sequence"/>
</dbReference>
<evidence type="ECO:0000313" key="8">
    <source>
        <dbReference type="Proteomes" id="UP000437068"/>
    </source>
</evidence>